<keyword evidence="2" id="KW-1185">Reference proteome</keyword>
<sequence length="103" mass="11933">MYEDNFLVDENELTNQTWSLHRYLLRGNTLPYRSPSRPSSEISWKHRQHALQAFAKGHRLQNRPVNWGTIDYGDLNVHSSAKASRSRKGDCVADLTSDFFTHS</sequence>
<dbReference type="Proteomes" id="UP001176961">
    <property type="component" value="Unassembled WGS sequence"/>
</dbReference>
<evidence type="ECO:0000313" key="1">
    <source>
        <dbReference type="EMBL" id="CAJ0598021.1"/>
    </source>
</evidence>
<dbReference type="AlphaFoldDB" id="A0AA36GTF0"/>
<comment type="caution">
    <text evidence="1">The sequence shown here is derived from an EMBL/GenBank/DDBJ whole genome shotgun (WGS) entry which is preliminary data.</text>
</comment>
<reference evidence="1" key="1">
    <citation type="submission" date="2023-07" db="EMBL/GenBank/DDBJ databases">
        <authorList>
            <consortium name="CYATHOMIX"/>
        </authorList>
    </citation>
    <scope>NUCLEOTIDE SEQUENCE</scope>
    <source>
        <strain evidence="1">N/A</strain>
    </source>
</reference>
<proteinExistence type="predicted"/>
<accession>A0AA36GTF0</accession>
<organism evidence="1 2">
    <name type="scientific">Cylicocyclus nassatus</name>
    <name type="common">Nematode worm</name>
    <dbReference type="NCBI Taxonomy" id="53992"/>
    <lineage>
        <taxon>Eukaryota</taxon>
        <taxon>Metazoa</taxon>
        <taxon>Ecdysozoa</taxon>
        <taxon>Nematoda</taxon>
        <taxon>Chromadorea</taxon>
        <taxon>Rhabditida</taxon>
        <taxon>Rhabditina</taxon>
        <taxon>Rhabditomorpha</taxon>
        <taxon>Strongyloidea</taxon>
        <taxon>Strongylidae</taxon>
        <taxon>Cylicocyclus</taxon>
    </lineage>
</organism>
<name>A0AA36GTF0_CYLNA</name>
<dbReference type="EMBL" id="CATQJL010000223">
    <property type="protein sequence ID" value="CAJ0598021.1"/>
    <property type="molecule type" value="Genomic_DNA"/>
</dbReference>
<protein>
    <submittedName>
        <fullName evidence="1">Uncharacterized protein</fullName>
    </submittedName>
</protein>
<gene>
    <name evidence="1" type="ORF">CYNAS_LOCUS10004</name>
</gene>
<evidence type="ECO:0000313" key="2">
    <source>
        <dbReference type="Proteomes" id="UP001176961"/>
    </source>
</evidence>